<dbReference type="OrthoDB" id="66881at2759"/>
<keyword evidence="2" id="KW-0812">Transmembrane</keyword>
<keyword evidence="4" id="KW-1185">Reference proteome</keyword>
<evidence type="ECO:0000256" key="2">
    <source>
        <dbReference type="SAM" id="Phobius"/>
    </source>
</evidence>
<feature type="compositionally biased region" description="Basic and acidic residues" evidence="1">
    <location>
        <begin position="84"/>
        <end position="101"/>
    </location>
</feature>
<evidence type="ECO:0000313" key="4">
    <source>
        <dbReference type="Proteomes" id="UP000092154"/>
    </source>
</evidence>
<gene>
    <name evidence="3" type="ORF">K503DRAFT_869092</name>
</gene>
<organism evidence="3 4">
    <name type="scientific">Rhizopogon vinicolor AM-OR11-026</name>
    <dbReference type="NCBI Taxonomy" id="1314800"/>
    <lineage>
        <taxon>Eukaryota</taxon>
        <taxon>Fungi</taxon>
        <taxon>Dikarya</taxon>
        <taxon>Basidiomycota</taxon>
        <taxon>Agaricomycotina</taxon>
        <taxon>Agaricomycetes</taxon>
        <taxon>Agaricomycetidae</taxon>
        <taxon>Boletales</taxon>
        <taxon>Suillineae</taxon>
        <taxon>Rhizopogonaceae</taxon>
        <taxon>Rhizopogon</taxon>
    </lineage>
</organism>
<accession>A0A1B7MNK4</accession>
<evidence type="ECO:0000256" key="1">
    <source>
        <dbReference type="SAM" id="MobiDB-lite"/>
    </source>
</evidence>
<keyword evidence="2" id="KW-1133">Transmembrane helix</keyword>
<dbReference type="AlphaFoldDB" id="A0A1B7MNK4"/>
<evidence type="ECO:0000313" key="3">
    <source>
        <dbReference type="EMBL" id="OAX34169.1"/>
    </source>
</evidence>
<feature type="region of interest" description="Disordered" evidence="1">
    <location>
        <begin position="82"/>
        <end position="101"/>
    </location>
</feature>
<sequence>MTLQPKKVLSPSAAGSEDHRLRLSIPAYAGLILGNILLEFLSFSEHPFPVTPSSLFPTLAGTNIYLKAFALPFIESGHIRLRRRHEDQSSERRDGVKHTVV</sequence>
<feature type="transmembrane region" description="Helical" evidence="2">
    <location>
        <begin position="21"/>
        <end position="43"/>
    </location>
</feature>
<protein>
    <submittedName>
        <fullName evidence="3">Uncharacterized protein</fullName>
    </submittedName>
</protein>
<dbReference type="EMBL" id="KV448648">
    <property type="protein sequence ID" value="OAX34169.1"/>
    <property type="molecule type" value="Genomic_DNA"/>
</dbReference>
<name>A0A1B7MNK4_9AGAM</name>
<dbReference type="InParanoid" id="A0A1B7MNK4"/>
<dbReference type="STRING" id="1314800.A0A1B7MNK4"/>
<keyword evidence="2" id="KW-0472">Membrane</keyword>
<feature type="transmembrane region" description="Helical" evidence="2">
    <location>
        <begin position="55"/>
        <end position="74"/>
    </location>
</feature>
<proteinExistence type="predicted"/>
<reference evidence="3 4" key="1">
    <citation type="submission" date="2016-06" db="EMBL/GenBank/DDBJ databases">
        <title>Comparative genomics of the ectomycorrhizal sister species Rhizopogon vinicolor and Rhizopogon vesiculosus (Basidiomycota: Boletales) reveals a divergence of the mating type B locus.</title>
        <authorList>
            <consortium name="DOE Joint Genome Institute"/>
            <person name="Mujic A.B."/>
            <person name="Kuo A."/>
            <person name="Tritt A."/>
            <person name="Lipzen A."/>
            <person name="Chen C."/>
            <person name="Johnson J."/>
            <person name="Sharma A."/>
            <person name="Barry K."/>
            <person name="Grigoriev I.V."/>
            <person name="Spatafora J.W."/>
        </authorList>
    </citation>
    <scope>NUCLEOTIDE SEQUENCE [LARGE SCALE GENOMIC DNA]</scope>
    <source>
        <strain evidence="3 4">AM-OR11-026</strain>
    </source>
</reference>
<dbReference type="Proteomes" id="UP000092154">
    <property type="component" value="Unassembled WGS sequence"/>
</dbReference>